<protein>
    <submittedName>
        <fullName evidence="1">Uncharacterized protein</fullName>
    </submittedName>
</protein>
<accession>A0ACC2IID2</accession>
<dbReference type="Proteomes" id="UP001153331">
    <property type="component" value="Unassembled WGS sequence"/>
</dbReference>
<keyword evidence="2" id="KW-1185">Reference proteome</keyword>
<comment type="caution">
    <text evidence="1">The sequence shown here is derived from an EMBL/GenBank/DDBJ whole genome shotgun (WGS) entry which is preliminary data.</text>
</comment>
<organism evidence="1 2">
    <name type="scientific">Boeremia exigua</name>
    <dbReference type="NCBI Taxonomy" id="749465"/>
    <lineage>
        <taxon>Eukaryota</taxon>
        <taxon>Fungi</taxon>
        <taxon>Dikarya</taxon>
        <taxon>Ascomycota</taxon>
        <taxon>Pezizomycotina</taxon>
        <taxon>Dothideomycetes</taxon>
        <taxon>Pleosporomycetidae</taxon>
        <taxon>Pleosporales</taxon>
        <taxon>Pleosporineae</taxon>
        <taxon>Didymellaceae</taxon>
        <taxon>Boeremia</taxon>
    </lineage>
</organism>
<reference evidence="1" key="1">
    <citation type="submission" date="2022-11" db="EMBL/GenBank/DDBJ databases">
        <title>Genome Sequence of Boeremia exigua.</title>
        <authorList>
            <person name="Buettner E."/>
        </authorList>
    </citation>
    <scope>NUCLEOTIDE SEQUENCE</scope>
    <source>
        <strain evidence="1">CU02</strain>
    </source>
</reference>
<dbReference type="EMBL" id="JAPHNI010000166">
    <property type="protein sequence ID" value="KAJ8114950.1"/>
    <property type="molecule type" value="Genomic_DNA"/>
</dbReference>
<evidence type="ECO:0000313" key="2">
    <source>
        <dbReference type="Proteomes" id="UP001153331"/>
    </source>
</evidence>
<proteinExistence type="predicted"/>
<evidence type="ECO:0000313" key="1">
    <source>
        <dbReference type="EMBL" id="KAJ8114950.1"/>
    </source>
</evidence>
<sequence length="843" mass="94509">MAALSCSNMLETQQPQPEGLDFEATAKGKIQLPLQERQKLYEEAIPNASCVVAPNDNEKRKETQRQAWFENTVKKVLNIPNSYVQVAPLIIKWHPTIDDHAKGHEEEIADLKQVFERFGFAKSSEEHLRGERAQHALNAAIAGHIEKYDGPNRLLIIYYTGHGVLDRHGQLQLVGEREATPVAYWHKAEAPLLDQDVMKADVLTILDCCYAGDAHKGSLGGQRIYDLLAACPAGKSTPAPGTRSFSRRLIETLNELLDKDEDQRILTTRLMKEINQRLPNSQHPVRLHDRLHKSGNDVRHVQLVRISGDSKLQTEKYAESFDQNHERAGVTLRFSLRDPTLTQSKIESWANRLIKACNGDEDPDVALRRIDWVKMERTEPGDRFRNLVDSMTGTTGTQDTEPIDTGSQTRDKLRKAVRTVIKTNKQPEKRNRTVESLSPVPSKRRASSRLSVKASSDSRPLTPESAVALAAAVATPKDPQVVLQNPQVTIDEPDQYLIELSPGETRWVTEDDKWALRRQNINFFDITNSDDLSILSQEIASKKVTFPEKPAHNKTVIPLLKELEKDNMRTHLETFTSFHTRYYKSQYGAQSSAWLLKQVDGTLRDAGAKNAFVKAFPHPWGQASIIATIPGKSNKTVVIGAHQDSINLFLPSILAAPGADDDGSGTVTILEALRVLLKSEDILKGEAENTVEFHWYSAEEGGLLGSQAIFQSYQKERRDVKAMLQQDMTGYVQKTIDNGEPESVGVITDFVDPGLTDFIKEIITEYCDIPYILTKCGYACSDHASASKAGYPSAFVIESDFKYSDNKIHTTEDKIEYLSFDHMLQHAKLTLGLAYELAFAEFK</sequence>
<name>A0ACC2IID2_9PLEO</name>
<gene>
    <name evidence="1" type="ORF">OPT61_g3287</name>
</gene>